<dbReference type="EMBL" id="BGPR01056469">
    <property type="protein sequence ID" value="GBO32955.1"/>
    <property type="molecule type" value="Genomic_DNA"/>
</dbReference>
<evidence type="ECO:0000313" key="2">
    <source>
        <dbReference type="Proteomes" id="UP000499080"/>
    </source>
</evidence>
<dbReference type="OrthoDB" id="10063284at2759"/>
<gene>
    <name evidence="1" type="ORF">AVEN_57706_1</name>
</gene>
<name>A0A4Y2W6G5_ARAVE</name>
<sequence>MVSLLVQASKFKLDEIMQETKIDIELQSVAKYIENGWPESKSVVLHAQSFWHCQSELHIKNGLICRDQRLVIPKSCKDVLQSLCVGHRDSVLQKPYSQLVSKLINKLVNEPDLSNTHRDGRKLSKDWFHKVLPNGEKINRL</sequence>
<protein>
    <submittedName>
        <fullName evidence="1">Uncharacterized protein</fullName>
    </submittedName>
</protein>
<accession>A0A4Y2W6G5</accession>
<keyword evidence="2" id="KW-1185">Reference proteome</keyword>
<dbReference type="AlphaFoldDB" id="A0A4Y2W6G5"/>
<organism evidence="1 2">
    <name type="scientific">Araneus ventricosus</name>
    <name type="common">Orbweaver spider</name>
    <name type="synonym">Epeira ventricosa</name>
    <dbReference type="NCBI Taxonomy" id="182803"/>
    <lineage>
        <taxon>Eukaryota</taxon>
        <taxon>Metazoa</taxon>
        <taxon>Ecdysozoa</taxon>
        <taxon>Arthropoda</taxon>
        <taxon>Chelicerata</taxon>
        <taxon>Arachnida</taxon>
        <taxon>Araneae</taxon>
        <taxon>Araneomorphae</taxon>
        <taxon>Entelegynae</taxon>
        <taxon>Araneoidea</taxon>
        <taxon>Araneidae</taxon>
        <taxon>Araneus</taxon>
    </lineage>
</organism>
<comment type="caution">
    <text evidence="1">The sequence shown here is derived from an EMBL/GenBank/DDBJ whole genome shotgun (WGS) entry which is preliminary data.</text>
</comment>
<evidence type="ECO:0000313" key="1">
    <source>
        <dbReference type="EMBL" id="GBO32955.1"/>
    </source>
</evidence>
<dbReference type="Proteomes" id="UP000499080">
    <property type="component" value="Unassembled WGS sequence"/>
</dbReference>
<proteinExistence type="predicted"/>
<reference evidence="1 2" key="1">
    <citation type="journal article" date="2019" name="Sci. Rep.">
        <title>Orb-weaving spider Araneus ventricosus genome elucidates the spidroin gene catalogue.</title>
        <authorList>
            <person name="Kono N."/>
            <person name="Nakamura H."/>
            <person name="Ohtoshi R."/>
            <person name="Moran D.A.P."/>
            <person name="Shinohara A."/>
            <person name="Yoshida Y."/>
            <person name="Fujiwara M."/>
            <person name="Mori M."/>
            <person name="Tomita M."/>
            <person name="Arakawa K."/>
        </authorList>
    </citation>
    <scope>NUCLEOTIDE SEQUENCE [LARGE SCALE GENOMIC DNA]</scope>
</reference>